<dbReference type="PANTHER" id="PTHR46730">
    <property type="entry name" value="POLYCYSTIN-1"/>
    <property type="match status" value="1"/>
</dbReference>
<dbReference type="SUPFAM" id="SSF49299">
    <property type="entry name" value="PKD domain"/>
    <property type="match status" value="2"/>
</dbReference>
<feature type="transmembrane region" description="Helical" evidence="14">
    <location>
        <begin position="2615"/>
        <end position="2633"/>
    </location>
</feature>
<keyword evidence="11" id="KW-0966">Cell projection</keyword>
<dbReference type="OrthoDB" id="10044145at2759"/>
<dbReference type="SUPFAM" id="SSF49723">
    <property type="entry name" value="Lipase/lipooxygenase domain (PLAT/LH2 domain)"/>
    <property type="match status" value="1"/>
</dbReference>
<feature type="region of interest" description="Disordered" evidence="13">
    <location>
        <begin position="313"/>
        <end position="343"/>
    </location>
</feature>
<keyword evidence="7 14" id="KW-1133">Transmembrane helix</keyword>
<dbReference type="InterPro" id="IPR002859">
    <property type="entry name" value="PKD/REJ-like"/>
</dbReference>
<keyword evidence="10" id="KW-1015">Disulfide bond</keyword>
<feature type="transmembrane region" description="Helical" evidence="14">
    <location>
        <begin position="2353"/>
        <end position="2373"/>
    </location>
</feature>
<keyword evidence="5 14" id="KW-0812">Transmembrane</keyword>
<evidence type="ECO:0000256" key="4">
    <source>
        <dbReference type="ARBA" id="ARBA00022475"/>
    </source>
</evidence>
<dbReference type="GeneID" id="114854263"/>
<proteinExistence type="inferred from homology"/>
<feature type="transmembrane region" description="Helical" evidence="14">
    <location>
        <begin position="2705"/>
        <end position="2727"/>
    </location>
</feature>
<dbReference type="GO" id="GO:0005929">
    <property type="term" value="C:cilium"/>
    <property type="evidence" value="ECO:0007669"/>
    <property type="project" value="UniProtKB-SubCell"/>
</dbReference>
<evidence type="ECO:0000256" key="12">
    <source>
        <dbReference type="PROSITE-ProRule" id="PRU00152"/>
    </source>
</evidence>
<dbReference type="InterPro" id="IPR046791">
    <property type="entry name" value="Polycystin_dom"/>
</dbReference>
<dbReference type="PROSITE" id="PS50221">
    <property type="entry name" value="GAIN_B"/>
    <property type="match status" value="1"/>
</dbReference>
<dbReference type="Pfam" id="PF02010">
    <property type="entry name" value="REJ"/>
    <property type="match status" value="2"/>
</dbReference>
<evidence type="ECO:0000256" key="14">
    <source>
        <dbReference type="SAM" id="Phobius"/>
    </source>
</evidence>
<feature type="region of interest" description="Disordered" evidence="13">
    <location>
        <begin position="1074"/>
        <end position="1111"/>
    </location>
</feature>
<feature type="transmembrane region" description="Helical" evidence="14">
    <location>
        <begin position="1788"/>
        <end position="1806"/>
    </location>
</feature>
<comment type="caution">
    <text evidence="12">Lacks conserved residue(s) required for the propagation of feature annotation.</text>
</comment>
<feature type="transmembrane region" description="Helical" evidence="14">
    <location>
        <begin position="2202"/>
        <end position="2222"/>
    </location>
</feature>
<accession>A0A9W2XQ10</accession>
<dbReference type="GO" id="GO:0006816">
    <property type="term" value="P:calcium ion transport"/>
    <property type="evidence" value="ECO:0007669"/>
    <property type="project" value="TreeGrafter"/>
</dbReference>
<dbReference type="InterPro" id="IPR013122">
    <property type="entry name" value="PKD1_2_channel"/>
</dbReference>
<evidence type="ECO:0000256" key="11">
    <source>
        <dbReference type="ARBA" id="ARBA00023273"/>
    </source>
</evidence>
<feature type="transmembrane region" description="Helical" evidence="14">
    <location>
        <begin position="2035"/>
        <end position="2056"/>
    </location>
</feature>
<dbReference type="InterPro" id="IPR035986">
    <property type="entry name" value="PKD_dom_sf"/>
</dbReference>
<name>A0A9W2XQ10_BETSP</name>
<dbReference type="Pfam" id="PF00801">
    <property type="entry name" value="PKD"/>
    <property type="match status" value="1"/>
</dbReference>
<dbReference type="Gene3D" id="2.60.60.20">
    <property type="entry name" value="PLAT/LH2 domain"/>
    <property type="match status" value="1"/>
</dbReference>
<feature type="transmembrane region" description="Helical" evidence="14">
    <location>
        <begin position="2234"/>
        <end position="2265"/>
    </location>
</feature>
<feature type="domain" description="PLAT" evidence="17">
    <location>
        <begin position="1831"/>
        <end position="1952"/>
    </location>
</feature>
<dbReference type="SMART" id="SM00308">
    <property type="entry name" value="LH2"/>
    <property type="match status" value="1"/>
</dbReference>
<dbReference type="PROSITE" id="PS51111">
    <property type="entry name" value="REJ"/>
    <property type="match status" value="1"/>
</dbReference>
<organism evidence="20 21">
    <name type="scientific">Betta splendens</name>
    <name type="common">Siamese fighting fish</name>
    <dbReference type="NCBI Taxonomy" id="158456"/>
    <lineage>
        <taxon>Eukaryota</taxon>
        <taxon>Metazoa</taxon>
        <taxon>Chordata</taxon>
        <taxon>Craniata</taxon>
        <taxon>Vertebrata</taxon>
        <taxon>Euteleostomi</taxon>
        <taxon>Actinopterygii</taxon>
        <taxon>Neopterygii</taxon>
        <taxon>Teleostei</taxon>
        <taxon>Neoteleostei</taxon>
        <taxon>Acanthomorphata</taxon>
        <taxon>Anabantaria</taxon>
        <taxon>Anabantiformes</taxon>
        <taxon>Anabantoidei</taxon>
        <taxon>Osphronemidae</taxon>
        <taxon>Betta</taxon>
    </lineage>
</organism>
<dbReference type="InterPro" id="IPR000601">
    <property type="entry name" value="PKD_dom"/>
</dbReference>
<evidence type="ECO:0000256" key="3">
    <source>
        <dbReference type="ARBA" id="ARBA00007200"/>
    </source>
</evidence>
<feature type="domain" description="REJ" evidence="19">
    <location>
        <begin position="659"/>
        <end position="1378"/>
    </location>
</feature>
<comment type="subcellular location">
    <subcellularLocation>
        <location evidence="2">Cell membrane</location>
        <topology evidence="2">Multi-pass membrane protein</topology>
    </subcellularLocation>
    <subcellularLocation>
        <location evidence="1">Cell projection</location>
        <location evidence="1">Cilium</location>
    </subcellularLocation>
</comment>
<evidence type="ECO:0000256" key="9">
    <source>
        <dbReference type="ARBA" id="ARBA00023136"/>
    </source>
</evidence>
<dbReference type="Gene3D" id="2.60.40.10">
    <property type="entry name" value="Immunoglobulins"/>
    <property type="match status" value="1"/>
</dbReference>
<dbReference type="CDD" id="cd00146">
    <property type="entry name" value="PKD"/>
    <property type="match status" value="2"/>
</dbReference>
<dbReference type="InterPro" id="IPR014010">
    <property type="entry name" value="REJ_dom"/>
</dbReference>
<dbReference type="GO" id="GO:0005886">
    <property type="term" value="C:plasma membrane"/>
    <property type="evidence" value="ECO:0007669"/>
    <property type="project" value="UniProtKB-SubCell"/>
</dbReference>
<dbReference type="InterPro" id="IPR013783">
    <property type="entry name" value="Ig-like_fold"/>
</dbReference>
<dbReference type="InterPro" id="IPR022409">
    <property type="entry name" value="PKD/Chitinase_dom"/>
</dbReference>
<keyword evidence="9 14" id="KW-0472">Membrane</keyword>
<dbReference type="PROSITE" id="PS50095">
    <property type="entry name" value="PLAT"/>
    <property type="match status" value="1"/>
</dbReference>
<feature type="domain" description="PKD" evidence="16">
    <location>
        <begin position="519"/>
        <end position="557"/>
    </location>
</feature>
<evidence type="ECO:0000256" key="5">
    <source>
        <dbReference type="ARBA" id="ARBA00022692"/>
    </source>
</evidence>
<dbReference type="Proteomes" id="UP000515150">
    <property type="component" value="Chromosome 4"/>
</dbReference>
<dbReference type="InterPro" id="IPR036392">
    <property type="entry name" value="PLAT/LH2_dom_sf"/>
</dbReference>
<evidence type="ECO:0000256" key="13">
    <source>
        <dbReference type="SAM" id="MobiDB-lite"/>
    </source>
</evidence>
<keyword evidence="4" id="KW-1003">Cell membrane</keyword>
<gene>
    <name evidence="21" type="primary">LOC114854263</name>
</gene>
<evidence type="ECO:0000259" key="16">
    <source>
        <dbReference type="PROSITE" id="PS50093"/>
    </source>
</evidence>
<dbReference type="SMART" id="SM00089">
    <property type="entry name" value="PKD"/>
    <property type="match status" value="2"/>
</dbReference>
<evidence type="ECO:0000256" key="7">
    <source>
        <dbReference type="ARBA" id="ARBA00022989"/>
    </source>
</evidence>
<evidence type="ECO:0000313" key="20">
    <source>
        <dbReference type="Proteomes" id="UP000515150"/>
    </source>
</evidence>
<dbReference type="RefSeq" id="XP_055363783.1">
    <property type="nucleotide sequence ID" value="XM_055507808.1"/>
</dbReference>
<feature type="domain" description="GAIN-B" evidence="18">
    <location>
        <begin position="1621"/>
        <end position="1770"/>
    </location>
</feature>
<evidence type="ECO:0000259" key="18">
    <source>
        <dbReference type="PROSITE" id="PS50221"/>
    </source>
</evidence>
<keyword evidence="15" id="KW-0732">Signal</keyword>
<feature type="signal peptide" evidence="15">
    <location>
        <begin position="1"/>
        <end position="19"/>
    </location>
</feature>
<evidence type="ECO:0000256" key="2">
    <source>
        <dbReference type="ARBA" id="ARBA00004651"/>
    </source>
</evidence>
<keyword evidence="8" id="KW-0969">Cilium</keyword>
<comment type="similarity">
    <text evidence="3">Belongs to the polycystin family.</text>
</comment>
<dbReference type="InterPro" id="IPR057244">
    <property type="entry name" value="GAIN_B"/>
</dbReference>
<evidence type="ECO:0000259" key="17">
    <source>
        <dbReference type="PROSITE" id="PS50095"/>
    </source>
</evidence>
<dbReference type="InterPro" id="IPR001024">
    <property type="entry name" value="PLAT/LH2_dom"/>
</dbReference>
<dbReference type="Pfam" id="PF01825">
    <property type="entry name" value="GPS"/>
    <property type="match status" value="1"/>
</dbReference>
<protein>
    <submittedName>
        <fullName evidence="21">Polycystic kidney disease 1 like 1 isoform X1</fullName>
    </submittedName>
</protein>
<dbReference type="Pfam" id="PF01477">
    <property type="entry name" value="PLAT"/>
    <property type="match status" value="1"/>
</dbReference>
<dbReference type="Pfam" id="PF20519">
    <property type="entry name" value="Polycystin_dom"/>
    <property type="match status" value="1"/>
</dbReference>
<feature type="transmembrane region" description="Helical" evidence="14">
    <location>
        <begin position="2763"/>
        <end position="2785"/>
    </location>
</feature>
<evidence type="ECO:0000256" key="1">
    <source>
        <dbReference type="ARBA" id="ARBA00004138"/>
    </source>
</evidence>
<feature type="chain" id="PRO_5040875613" evidence="15">
    <location>
        <begin position="20"/>
        <end position="2971"/>
    </location>
</feature>
<evidence type="ECO:0000259" key="19">
    <source>
        <dbReference type="PROSITE" id="PS51111"/>
    </source>
</evidence>
<evidence type="ECO:0000256" key="15">
    <source>
        <dbReference type="SAM" id="SignalP"/>
    </source>
</evidence>
<reference evidence="21" key="1">
    <citation type="submission" date="2025-08" db="UniProtKB">
        <authorList>
            <consortium name="RefSeq"/>
        </authorList>
    </citation>
    <scope>IDENTIFICATION</scope>
</reference>
<dbReference type="PANTHER" id="PTHR46730:SF4">
    <property type="entry name" value="POLYCYSTIC KIDNEY DISEASE PROTEIN 1-LIKE 1"/>
    <property type="match status" value="1"/>
</dbReference>
<evidence type="ECO:0000256" key="8">
    <source>
        <dbReference type="ARBA" id="ARBA00023069"/>
    </source>
</evidence>
<feature type="domain" description="PKD" evidence="16">
    <location>
        <begin position="600"/>
        <end position="654"/>
    </location>
</feature>
<evidence type="ECO:0000256" key="6">
    <source>
        <dbReference type="ARBA" id="ARBA00022737"/>
    </source>
</evidence>
<dbReference type="InterPro" id="IPR000203">
    <property type="entry name" value="GPS"/>
</dbReference>
<keyword evidence="20" id="KW-1185">Reference proteome</keyword>
<sequence length="2971" mass="328166">MSLFLYTLVSLQPFAMTFSLIVLLSGLEESARSVGCANASESSLLEIYSNEGGRDLGPAQCCALCLNNGSHTLHGPVFTDCLNASSSGESRDVREEGERQLLRLVQAGETFVVEVHGNLSGSPHQPAGMGEHNLPSIIVHFMDTRSHSSHLGDVLGDGSFVVASDWIIETLSKYEINVRVPNTPSTPSSTLHLLVAPDDLMISVLRGPLGVLSCEPFMQRDSATFPRDPITLQVQRSEGDKDSGGGRSCRTVSFTRVECLKSTVAAVRPAVCDLNVSVSETHLSVYAELFTATSHMLVLNLTLKATYTQNQQSSAGLSNEGEGDNSCMDGNNEMKNKSNTDINNSEASTSGCYNVTVQVFDPVSRTLLQTYILVQDSTGKLVLNTSSVISTKQKLELLFSTTAESDVTVSTPAKPTLLSRTGSYSRGQDAAAVVWLFNQTGTAAVELRAANGVFTQNKSTRVCIEGNRKQPPQVKVNPNWQPPTSVLLGPTDTVRIYAARDVYPTDADVILAAEADVPDPVEFTWHFGDSTSARATSRTVTKRYSKPGRFEVVAAMSAGRTSVTSNAFRLEIQRAVKLNRLVHRASVLQNRTVAVSCRVSAGTNLTFLWSFGDGSSRLGQSTEHHVFHRTGEFRLSVAVSNLVSSASLSSHIFVVDRPCQPPPVKNMGPLQIQVWRHEPVHLGVTYEDELDCAVMGGLRYAWTLVDSAGHSLPLPFVHTHGQSLILPARLLHYGAYVAIARVQVVGSVVYSNYSVRVKVVPSPPVAFIQGGTNVFIRSRSVAMVTLDGRRSYDPDFPLKPLGYSWTCQPVSSITGSCFSRHVPASSPVLTLPVASLKHHFDQFRFTLTVHSGDGERSASSDVFLTMTPGVLGKVSLHLPESRGGARVNWDQEFSVRAWCEDCNAPPDIIQFTWSLYMVNASSRPVTEVPFCDAVDLSLPSTVFEGPSAADPLDSTPVLLRVITSTAGTKQQGEEFLYRSLEESGPSESTDFPGLALDNSDVLYLDHLSDVFSEFPNEWDSSADWGASFPVLEAEDARARLGEKRKLSGNLRAVIILVVCKSSSFMNSDYDAPLASVEEGDPGPSAGRPTGVDGETFAAGEESEVHEDEWSHLVDSRPSVVTQEHTLLDLPRDPVDVGLFESYTYAGRSSSLLSFRPFSLRPGSRYMLEVTAESHNNLLGRTQLFLKTRAAPTGVMCQVQPAKGVELHTHFSIFCASGREDLVYEYSFSVGGRSPRTLYQGRDFQYYFRLPSGDPRDHYKVTVYTEVRGANGAATKPCPVTVQVQPSVHRESSSHHDPALELSASGLRNLSALVQLGNSMEIRNYVSLLSSILNRLSPDTEPNTHTQTRTRSALIGTLCELESRDQQSMEDNIRVLTDVVKIINQVSYVSARRVVLHIQTISDLFLESSAPVQYNLDYKTLSSLITLLSYTLQTAINSPHSSKGVVITQALDSDLRGPTAAPGAFKVHQLAADIHQAASDLMLKYIVFHEAPEHRVSTRFISLYATKRSSTVISSGSTTVYVPASLTEQLFNGIRGESEMKQRAPCLLSVLTEFPRSPFTLPPDATKLSGPVVSLNLYTCGTRRKIHIRSLTQPVDIELQHPQRNMSSVGEYVLHHNRINYHSFNITQEHLQRAIQFSVSFKPLSSTAFPVMLLFRMFDRPTPSMHHLNRTHRWEGNTTRITLPPSYLSAAGMGYLALLNAGKAPKHRHLREQISYSLAVDSSLCLSWDDQQGSWTRRGCRTQQADAGPTVGCSCHQLQPLTVVQQHLEGSHDSADLGPFISVSGDPTLPAVLLLAVCLYVLGLAPCRRADAIAEQSQQVRPLPDNSPSDPHHYAVTVHTGLSSAACMSAKVYIVLYGEDGRSQTREIQVPGCTLFRRNSQDTFVLSTAASLGPVWGVHIWHDNSGPSPDWYLSRVEVSEVEREQGKGRSWLFVGRCWLTVSKGDGQVERMLRVCTGGMSFAEMLRLKLPDYLADLHIWISVLCCPCPHPFTLTQRLTVCLLLLLGYSCVNAVIVSQMDNQLPFELGATDVSAVSVTTGVLSVLAVLPVATAVSFLFRWREGSGAKRPKRGKTEKDYFEDDASVNNIIPESHSSCTGEAWIRKLQGTNQTSVSTRILENKESAFQADEPLRKADALTSGLCTGPVLQNVLAIPEEKRLEDDTELKMRTRNENHKAKDSRDEEIWSSGHGIISKGGKPSQWCRCLAWTLCLLLSLSCLLVSAVLGTRFSSSKALLWIHSLFVSLTSCIFFIQPVMTLVVAVTASLWYRTAPDFHSFSCITELELEALKLHSCRDAFGTKEQFSSSALPQEHCPYFEELLRARRRARYLRLVRPPTPAQLKKTRGKRRREALMCDALRDLSVCVSMLLLMLCITYGSSFHDHYHLNKLVRRRFVRHHDNELILIQKPEDWWTWMQSNLLSELYKNVSAKTEQPCILFGEPVVWKMEASCSIQGQVSGVNIGPEWLHSFLSRSRTLTYLNSNLEVSKATSPSTCGLLNCHSVGLGQTKSDAASRLRRLHSDGWLNERTLALKVQFTLYSPAANLFTSVMLVTGRRLAGVLRPSANVQSVTVYRTPAACDYAAMICQLVFLLLSLLQLCRQVKIVTQQGLMGYCRTPFHWLEIALLTVTLLHYVYYIHRSVLTMEAAEQLQRRSYAGCVDVNSLAACEHDVRTLHGLTLFLLTMKCVALLRVSRTTASSAALISHSLSSLFWPLISGLIPLVALSCVGNLLFAQNSSFNSIPRSLRTLLLCCWGPRPVRSLLLSGYELIYVGGLYLCSTIVWTAVMRSIVSSIVRRSRRSLSGRTLFFTVAELASSTRQKFSEIVLQQRPTWTENHMGGRTYYLEEFEGLVDELLLRLNTLSNNLHHETQCYMEEDPVVSPVQPLSSVYAWDFARLEMIDETKMTHHTDAISHGKNMSASHLLRLKLELELLQLLQQGNQNKSTRAPRTKLVVEALVHEEHEAVASPEKLKPCEED</sequence>
<dbReference type="PROSITE" id="PS50093">
    <property type="entry name" value="PKD"/>
    <property type="match status" value="2"/>
</dbReference>
<evidence type="ECO:0000256" key="10">
    <source>
        <dbReference type="ARBA" id="ARBA00023157"/>
    </source>
</evidence>
<dbReference type="Pfam" id="PF08016">
    <property type="entry name" value="PKD_channel"/>
    <property type="match status" value="1"/>
</dbReference>
<keyword evidence="6" id="KW-0677">Repeat</keyword>
<feature type="transmembrane region" description="Helical" evidence="14">
    <location>
        <begin position="1996"/>
        <end position="2015"/>
    </location>
</feature>
<dbReference type="GO" id="GO:0005261">
    <property type="term" value="F:monoatomic cation channel activity"/>
    <property type="evidence" value="ECO:0007669"/>
    <property type="project" value="TreeGrafter"/>
</dbReference>
<evidence type="ECO:0000313" key="21">
    <source>
        <dbReference type="RefSeq" id="XP_055363783.1"/>
    </source>
</evidence>